<dbReference type="InterPro" id="IPR022024">
    <property type="entry name" value="DUF3602"/>
</dbReference>
<dbReference type="Proteomes" id="UP000267821">
    <property type="component" value="Unassembled WGS sequence"/>
</dbReference>
<dbReference type="InParanoid" id="A0A3N4LTD6"/>
<dbReference type="OrthoDB" id="4159136at2759"/>
<name>A0A3N4LTD6_9PEZI</name>
<dbReference type="AlphaFoldDB" id="A0A3N4LTD6"/>
<dbReference type="PANTHER" id="PTHR34693">
    <property type="entry name" value="PROTEIN PAR32"/>
    <property type="match status" value="1"/>
</dbReference>
<dbReference type="Pfam" id="PF12223">
    <property type="entry name" value="DUF3602"/>
    <property type="match status" value="1"/>
</dbReference>
<dbReference type="PANTHER" id="PTHR34693:SF5">
    <property type="match status" value="1"/>
</dbReference>
<dbReference type="InterPro" id="IPR053203">
    <property type="entry name" value="Cisplatin_resist-associated"/>
</dbReference>
<feature type="compositionally biased region" description="Basic and acidic residues" evidence="1">
    <location>
        <begin position="47"/>
        <end position="60"/>
    </location>
</feature>
<evidence type="ECO:0000313" key="3">
    <source>
        <dbReference type="Proteomes" id="UP000267821"/>
    </source>
</evidence>
<proteinExistence type="predicted"/>
<evidence type="ECO:0000313" key="2">
    <source>
        <dbReference type="EMBL" id="RPB23891.1"/>
    </source>
</evidence>
<reference evidence="2 3" key="1">
    <citation type="journal article" date="2018" name="Nat. Ecol. Evol.">
        <title>Pezizomycetes genomes reveal the molecular basis of ectomycorrhizal truffle lifestyle.</title>
        <authorList>
            <person name="Murat C."/>
            <person name="Payen T."/>
            <person name="Noel B."/>
            <person name="Kuo A."/>
            <person name="Morin E."/>
            <person name="Chen J."/>
            <person name="Kohler A."/>
            <person name="Krizsan K."/>
            <person name="Balestrini R."/>
            <person name="Da Silva C."/>
            <person name="Montanini B."/>
            <person name="Hainaut M."/>
            <person name="Levati E."/>
            <person name="Barry K.W."/>
            <person name="Belfiori B."/>
            <person name="Cichocki N."/>
            <person name="Clum A."/>
            <person name="Dockter R.B."/>
            <person name="Fauchery L."/>
            <person name="Guy J."/>
            <person name="Iotti M."/>
            <person name="Le Tacon F."/>
            <person name="Lindquist E.A."/>
            <person name="Lipzen A."/>
            <person name="Malagnac F."/>
            <person name="Mello A."/>
            <person name="Molinier V."/>
            <person name="Miyauchi S."/>
            <person name="Poulain J."/>
            <person name="Riccioni C."/>
            <person name="Rubini A."/>
            <person name="Sitrit Y."/>
            <person name="Splivallo R."/>
            <person name="Traeger S."/>
            <person name="Wang M."/>
            <person name="Zifcakova L."/>
            <person name="Wipf D."/>
            <person name="Zambonelli A."/>
            <person name="Paolocci F."/>
            <person name="Nowrousian M."/>
            <person name="Ottonello S."/>
            <person name="Baldrian P."/>
            <person name="Spatafora J.W."/>
            <person name="Henrissat B."/>
            <person name="Nagy L.G."/>
            <person name="Aury J.M."/>
            <person name="Wincker P."/>
            <person name="Grigoriev I.V."/>
            <person name="Bonfante P."/>
            <person name="Martin F.M."/>
        </authorList>
    </citation>
    <scope>NUCLEOTIDE SEQUENCE [LARGE SCALE GENOMIC DNA]</scope>
    <source>
        <strain evidence="2 3">ATCC MYA-4762</strain>
    </source>
</reference>
<evidence type="ECO:0000256" key="1">
    <source>
        <dbReference type="SAM" id="MobiDB-lite"/>
    </source>
</evidence>
<feature type="region of interest" description="Disordered" evidence="1">
    <location>
        <begin position="1"/>
        <end position="125"/>
    </location>
</feature>
<dbReference type="EMBL" id="ML121544">
    <property type="protein sequence ID" value="RPB23891.1"/>
    <property type="molecule type" value="Genomic_DNA"/>
</dbReference>
<organism evidence="2 3">
    <name type="scientific">Terfezia boudieri ATCC MYA-4762</name>
    <dbReference type="NCBI Taxonomy" id="1051890"/>
    <lineage>
        <taxon>Eukaryota</taxon>
        <taxon>Fungi</taxon>
        <taxon>Dikarya</taxon>
        <taxon>Ascomycota</taxon>
        <taxon>Pezizomycotina</taxon>
        <taxon>Pezizomycetes</taxon>
        <taxon>Pezizales</taxon>
        <taxon>Pezizaceae</taxon>
        <taxon>Terfezia</taxon>
    </lineage>
</organism>
<gene>
    <name evidence="2" type="ORF">L211DRAFT_228557</name>
</gene>
<keyword evidence="3" id="KW-1185">Reference proteome</keyword>
<feature type="compositionally biased region" description="Low complexity" evidence="1">
    <location>
        <begin position="86"/>
        <end position="98"/>
    </location>
</feature>
<sequence length="174" mass="19048">MSAPYIKTGRGGAGNMFSPEELRKKEHEDLEAQQSTKLANEVAEEQVAAHRSGDSSEYKHMGRGGAGNWYTPSTLSKEGVFTDIAPSPGDSTTPDPTSVNPAHANHQLDPRPWRGRGGAGNFTLDKPVEPEALELEERHAVQEVQKEVRREVEAGLKRPESAYLAPMTLKKDKC</sequence>
<feature type="compositionally biased region" description="Basic and acidic residues" evidence="1">
    <location>
        <begin position="20"/>
        <end position="30"/>
    </location>
</feature>
<protein>
    <submittedName>
        <fullName evidence="2">Uncharacterized protein</fullName>
    </submittedName>
</protein>
<accession>A0A3N4LTD6</accession>